<accession>A0A8T0VDP5</accession>
<organism evidence="2 3">
    <name type="scientific">Panicum virgatum</name>
    <name type="common">Blackwell switchgrass</name>
    <dbReference type="NCBI Taxonomy" id="38727"/>
    <lineage>
        <taxon>Eukaryota</taxon>
        <taxon>Viridiplantae</taxon>
        <taxon>Streptophyta</taxon>
        <taxon>Embryophyta</taxon>
        <taxon>Tracheophyta</taxon>
        <taxon>Spermatophyta</taxon>
        <taxon>Magnoliopsida</taxon>
        <taxon>Liliopsida</taxon>
        <taxon>Poales</taxon>
        <taxon>Poaceae</taxon>
        <taxon>PACMAD clade</taxon>
        <taxon>Panicoideae</taxon>
        <taxon>Panicodae</taxon>
        <taxon>Paniceae</taxon>
        <taxon>Panicinae</taxon>
        <taxon>Panicum</taxon>
        <taxon>Panicum sect. Hiantes</taxon>
    </lineage>
</organism>
<keyword evidence="3" id="KW-1185">Reference proteome</keyword>
<comment type="caution">
    <text evidence="2">The sequence shown here is derived from an EMBL/GenBank/DDBJ whole genome shotgun (WGS) entry which is preliminary data.</text>
</comment>
<evidence type="ECO:0000313" key="2">
    <source>
        <dbReference type="EMBL" id="KAG2632457.1"/>
    </source>
</evidence>
<dbReference type="Proteomes" id="UP000823388">
    <property type="component" value="Chromosome 2N"/>
</dbReference>
<gene>
    <name evidence="2" type="ORF">PVAP13_2NG097338</name>
</gene>
<name>A0A8T0VDP5_PANVG</name>
<reference evidence="2" key="1">
    <citation type="submission" date="2020-05" db="EMBL/GenBank/DDBJ databases">
        <title>WGS assembly of Panicum virgatum.</title>
        <authorList>
            <person name="Lovell J.T."/>
            <person name="Jenkins J."/>
            <person name="Shu S."/>
            <person name="Juenger T.E."/>
            <person name="Schmutz J."/>
        </authorList>
    </citation>
    <scope>NUCLEOTIDE SEQUENCE</scope>
    <source>
        <strain evidence="2">AP13</strain>
    </source>
</reference>
<evidence type="ECO:0000313" key="3">
    <source>
        <dbReference type="Proteomes" id="UP000823388"/>
    </source>
</evidence>
<proteinExistence type="predicted"/>
<feature type="region of interest" description="Disordered" evidence="1">
    <location>
        <begin position="48"/>
        <end position="72"/>
    </location>
</feature>
<sequence length="114" mass="12794">MIQNFIQSMMKNTNFILISDVLQEAKDLARKNKQIILSLVSVSREKRNSIPGPVLSAPSHTSYTDDVEPQRDQDDEICRLTGRLQVCQRFAGVQLDGSPPAGSGSWGFHWHAIR</sequence>
<protein>
    <submittedName>
        <fullName evidence="2">Uncharacterized protein</fullName>
    </submittedName>
</protein>
<dbReference type="EMBL" id="CM029040">
    <property type="protein sequence ID" value="KAG2632457.1"/>
    <property type="molecule type" value="Genomic_DNA"/>
</dbReference>
<evidence type="ECO:0000256" key="1">
    <source>
        <dbReference type="SAM" id="MobiDB-lite"/>
    </source>
</evidence>
<dbReference type="AlphaFoldDB" id="A0A8T0VDP5"/>